<name>A0A9Q0L149_9MAGN</name>
<accession>A0A9Q0L149</accession>
<evidence type="ECO:0000256" key="1">
    <source>
        <dbReference type="SAM" id="Phobius"/>
    </source>
</evidence>
<dbReference type="EMBL" id="JAMYWD010000002">
    <property type="protein sequence ID" value="KAJ4980116.1"/>
    <property type="molecule type" value="Genomic_DNA"/>
</dbReference>
<reference evidence="2" key="1">
    <citation type="journal article" date="2023" name="Plant J.">
        <title>The genome of the king protea, Protea cynaroides.</title>
        <authorList>
            <person name="Chang J."/>
            <person name="Duong T.A."/>
            <person name="Schoeman C."/>
            <person name="Ma X."/>
            <person name="Roodt D."/>
            <person name="Barker N."/>
            <person name="Li Z."/>
            <person name="Van de Peer Y."/>
            <person name="Mizrachi E."/>
        </authorList>
    </citation>
    <scope>NUCLEOTIDE SEQUENCE</scope>
    <source>
        <tissue evidence="2">Young leaves</tissue>
    </source>
</reference>
<comment type="caution">
    <text evidence="2">The sequence shown here is derived from an EMBL/GenBank/DDBJ whole genome shotgun (WGS) entry which is preliminary data.</text>
</comment>
<gene>
    <name evidence="2" type="ORF">NE237_010896</name>
</gene>
<keyword evidence="1" id="KW-0472">Membrane</keyword>
<protein>
    <submittedName>
        <fullName evidence="2">Uncharacterized protein</fullName>
    </submittedName>
</protein>
<keyword evidence="1" id="KW-0812">Transmembrane</keyword>
<keyword evidence="3" id="KW-1185">Reference proteome</keyword>
<proteinExistence type="predicted"/>
<dbReference type="AlphaFoldDB" id="A0A9Q0L149"/>
<keyword evidence="1" id="KW-1133">Transmembrane helix</keyword>
<dbReference type="Proteomes" id="UP001141806">
    <property type="component" value="Unassembled WGS sequence"/>
</dbReference>
<sequence length="260" mass="29289">MYQTEAAPVDIQVFDTFQSSISGIRRLKLESDGNLRDYYNWFDLKRVSNFQATGDKCKLPNACGSYGLYIPGGDCSCLDNQTEYTGHRKGEKPWKETAIEEEGLLDDGDTHKGLPRRCYLLAFVVGFIFLFSFFYLILWAASRPQKPQITIKFTYGNTATFFGVHVTSTPVDLSYSRLSIGSGSMHKFYQSRKNQRTVAMVVSENKILMYGGGASLSSSGGNLTAPINLKLDFMIRSRAYVLGKLVKPLFYRNIVSFTSW</sequence>
<feature type="transmembrane region" description="Helical" evidence="1">
    <location>
        <begin position="119"/>
        <end position="141"/>
    </location>
</feature>
<evidence type="ECO:0000313" key="2">
    <source>
        <dbReference type="EMBL" id="KAJ4980116.1"/>
    </source>
</evidence>
<organism evidence="2 3">
    <name type="scientific">Protea cynaroides</name>
    <dbReference type="NCBI Taxonomy" id="273540"/>
    <lineage>
        <taxon>Eukaryota</taxon>
        <taxon>Viridiplantae</taxon>
        <taxon>Streptophyta</taxon>
        <taxon>Embryophyta</taxon>
        <taxon>Tracheophyta</taxon>
        <taxon>Spermatophyta</taxon>
        <taxon>Magnoliopsida</taxon>
        <taxon>Proteales</taxon>
        <taxon>Proteaceae</taxon>
        <taxon>Protea</taxon>
    </lineage>
</organism>
<dbReference type="OrthoDB" id="903824at2759"/>
<evidence type="ECO:0000313" key="3">
    <source>
        <dbReference type="Proteomes" id="UP001141806"/>
    </source>
</evidence>